<sequence>MDLKVPIKISDELSEDIVDSTGLLDLASGEIYRIEYEDYDLEGRGLPADSEDYEFTVGTLSNNGKDVEFKVDVNKVTGQYSVSASELLEIKVRAAALFAGISGKDILRNVDAKAASATPPGGGKGRGSLH</sequence>
<dbReference type="Proteomes" id="UP001139353">
    <property type="component" value="Unassembled WGS sequence"/>
</dbReference>
<comment type="caution">
    <text evidence="1">The sequence shown here is derived from an EMBL/GenBank/DDBJ whole genome shotgun (WGS) entry which is preliminary data.</text>
</comment>
<gene>
    <name evidence="1" type="ORF">LPC04_25635</name>
</gene>
<dbReference type="RefSeq" id="WP_275685161.1">
    <property type="nucleotide sequence ID" value="NZ_JAJLJH010000012.1"/>
</dbReference>
<keyword evidence="2" id="KW-1185">Reference proteome</keyword>
<accession>A0A9X1YNL0</accession>
<protein>
    <submittedName>
        <fullName evidence="1">Uncharacterized protein</fullName>
    </submittedName>
</protein>
<dbReference type="EMBL" id="JAJLJH010000012">
    <property type="protein sequence ID" value="MCK9689112.1"/>
    <property type="molecule type" value="Genomic_DNA"/>
</dbReference>
<name>A0A9X1YNL0_9BURK</name>
<evidence type="ECO:0000313" key="2">
    <source>
        <dbReference type="Proteomes" id="UP001139353"/>
    </source>
</evidence>
<dbReference type="AlphaFoldDB" id="A0A9X1YNL0"/>
<proteinExistence type="predicted"/>
<reference evidence="1" key="1">
    <citation type="submission" date="2021-11" db="EMBL/GenBank/DDBJ databases">
        <title>BS-T2-15 a new species belonging to the Comamonadaceae family isolated from the soil of a French oak forest.</title>
        <authorList>
            <person name="Mieszkin S."/>
            <person name="Alain K."/>
        </authorList>
    </citation>
    <scope>NUCLEOTIDE SEQUENCE</scope>
    <source>
        <strain evidence="1">BS-T2-15</strain>
    </source>
</reference>
<organism evidence="1 2">
    <name type="scientific">Scleromatobacter humisilvae</name>
    <dbReference type="NCBI Taxonomy" id="2897159"/>
    <lineage>
        <taxon>Bacteria</taxon>
        <taxon>Pseudomonadati</taxon>
        <taxon>Pseudomonadota</taxon>
        <taxon>Betaproteobacteria</taxon>
        <taxon>Burkholderiales</taxon>
        <taxon>Sphaerotilaceae</taxon>
        <taxon>Scleromatobacter</taxon>
    </lineage>
</organism>
<evidence type="ECO:0000313" key="1">
    <source>
        <dbReference type="EMBL" id="MCK9689112.1"/>
    </source>
</evidence>